<dbReference type="GO" id="GO:0016020">
    <property type="term" value="C:membrane"/>
    <property type="evidence" value="ECO:0007669"/>
    <property type="project" value="UniProtKB-SubCell"/>
</dbReference>
<dbReference type="GO" id="GO:0004100">
    <property type="term" value="F:chitin synthase activity"/>
    <property type="evidence" value="ECO:0007669"/>
    <property type="project" value="InterPro"/>
</dbReference>
<protein>
    <recommendedName>
        <fullName evidence="9">Chitin synthase</fullName>
    </recommendedName>
</protein>
<evidence type="ECO:0008006" key="9">
    <source>
        <dbReference type="Google" id="ProtNLM"/>
    </source>
</evidence>
<dbReference type="GO" id="GO:0071944">
    <property type="term" value="C:cell periphery"/>
    <property type="evidence" value="ECO:0007669"/>
    <property type="project" value="TreeGrafter"/>
</dbReference>
<evidence type="ECO:0000256" key="3">
    <source>
        <dbReference type="ARBA" id="ARBA00023136"/>
    </source>
</evidence>
<dbReference type="PANTHER" id="PTHR22914:SF41">
    <property type="entry name" value="CHITIN SYNTHASE 7"/>
    <property type="match status" value="1"/>
</dbReference>
<feature type="transmembrane region" description="Helical" evidence="5">
    <location>
        <begin position="326"/>
        <end position="352"/>
    </location>
</feature>
<dbReference type="GO" id="GO:0030428">
    <property type="term" value="C:cell septum"/>
    <property type="evidence" value="ECO:0007669"/>
    <property type="project" value="TreeGrafter"/>
</dbReference>
<keyword evidence="3 5" id="KW-0472">Membrane</keyword>
<evidence type="ECO:0000256" key="2">
    <source>
        <dbReference type="ARBA" id="ARBA00022692"/>
    </source>
</evidence>
<evidence type="ECO:0000256" key="1">
    <source>
        <dbReference type="ARBA" id="ARBA00004141"/>
    </source>
</evidence>
<sequence>MAATTSVFPLFQNSRHLGVFNARPISPTCRTSWLDATCNPDEFLLLGDVQRPDVAPRLRPVPEDASADGRDAGLFRGVFDGGCGHNGAAGLGVPSGELHAPQPVIMGVCGETRITNKRQSWVTAIQVFEYYISHHLTKASESVFGGVTCLPGCFSMYRLKARRLNDGDWVPILAQPEICREYSQSVVTTLHQKNLLLLGGGPLPDDTDDPHLPRAQDDVLSPGEVSHARPGRRRCWINSTIHNLMELVRVPNLCGTFCFSMQFVVFMELIGTIILPIAITLTYSLVINSFLHPPKSFSDAIPLILLAAILGLPAVLILATSREVSYVFWMLIYLIALPVWNFVLPLYAFWHFGDFSWGKTRKVQGEAKSQGHDSGSKTTFDANTIPHRRWEEWERSRLKKIKREERRRREFERTFGPQGFHLSTAGDGRDTESMVSSEDDR</sequence>
<dbReference type="EnsemblFungi" id="PTTG_05022-t43_1">
    <property type="protein sequence ID" value="PTTG_05022-t43_1-p1"/>
    <property type="gene ID" value="PTTG_05022"/>
</dbReference>
<dbReference type="VEuPathDB" id="FungiDB:PTTG_05022"/>
<comment type="subcellular location">
    <subcellularLocation>
        <location evidence="1">Membrane</location>
        <topology evidence="1">Multi-pass membrane protein</topology>
    </subcellularLocation>
</comment>
<reference evidence="7" key="4">
    <citation type="submission" date="2025-05" db="UniProtKB">
        <authorList>
            <consortium name="EnsemblFungi"/>
        </authorList>
    </citation>
    <scope>IDENTIFICATION</scope>
    <source>
        <strain evidence="7">isolate 1-1 / race 1 (BBBD)</strain>
    </source>
</reference>
<evidence type="ECO:0000313" key="8">
    <source>
        <dbReference type="Proteomes" id="UP000005240"/>
    </source>
</evidence>
<dbReference type="Proteomes" id="UP000005240">
    <property type="component" value="Unassembled WGS sequence"/>
</dbReference>
<keyword evidence="5" id="KW-1133">Transmembrane helix</keyword>
<keyword evidence="2 5" id="KW-0812">Transmembrane</keyword>
<dbReference type="AlphaFoldDB" id="A0A180GNK2"/>
<feature type="transmembrane region" description="Helical" evidence="5">
    <location>
        <begin position="300"/>
        <end position="320"/>
    </location>
</feature>
<gene>
    <name evidence="6" type="ORF">PTTG_05022</name>
</gene>
<name>A0A180GNK2_PUCT1</name>
<feature type="region of interest" description="Disordered" evidence="4">
    <location>
        <begin position="207"/>
        <end position="229"/>
    </location>
</feature>
<reference evidence="6" key="1">
    <citation type="submission" date="2009-11" db="EMBL/GenBank/DDBJ databases">
        <authorList>
            <consortium name="The Broad Institute Genome Sequencing Platform"/>
            <person name="Ward D."/>
            <person name="Feldgarden M."/>
            <person name="Earl A."/>
            <person name="Young S.K."/>
            <person name="Zeng Q."/>
            <person name="Koehrsen M."/>
            <person name="Alvarado L."/>
            <person name="Berlin A."/>
            <person name="Bochicchio J."/>
            <person name="Borenstein D."/>
            <person name="Chapman S.B."/>
            <person name="Chen Z."/>
            <person name="Engels R."/>
            <person name="Freedman E."/>
            <person name="Gellesch M."/>
            <person name="Goldberg J."/>
            <person name="Griggs A."/>
            <person name="Gujja S."/>
            <person name="Heilman E."/>
            <person name="Heiman D."/>
            <person name="Hepburn T."/>
            <person name="Howarth C."/>
            <person name="Jen D."/>
            <person name="Larson L."/>
            <person name="Lewis B."/>
            <person name="Mehta T."/>
            <person name="Park D."/>
            <person name="Pearson M."/>
            <person name="Roberts A."/>
            <person name="Saif S."/>
            <person name="Shea T."/>
            <person name="Shenoy N."/>
            <person name="Sisk P."/>
            <person name="Stolte C."/>
            <person name="Sykes S."/>
            <person name="Thomson T."/>
            <person name="Walk T."/>
            <person name="White J."/>
            <person name="Yandava C."/>
            <person name="Izard J."/>
            <person name="Baranova O.V."/>
            <person name="Blanton J.M."/>
            <person name="Tanner A.C."/>
            <person name="Dewhirst F.E."/>
            <person name="Haas B."/>
            <person name="Nusbaum C."/>
            <person name="Birren B."/>
        </authorList>
    </citation>
    <scope>NUCLEOTIDE SEQUENCE [LARGE SCALE GENOMIC DNA]</scope>
    <source>
        <strain evidence="6">1-1 BBBD Race 1</strain>
    </source>
</reference>
<accession>A0A180GNK2</accession>
<dbReference type="GO" id="GO:0006031">
    <property type="term" value="P:chitin biosynthetic process"/>
    <property type="evidence" value="ECO:0007669"/>
    <property type="project" value="TreeGrafter"/>
</dbReference>
<dbReference type="InterPro" id="IPR004835">
    <property type="entry name" value="Chitin_synth"/>
</dbReference>
<evidence type="ECO:0000313" key="7">
    <source>
        <dbReference type="EnsemblFungi" id="PTTG_05022-t43_1-p1"/>
    </source>
</evidence>
<dbReference type="Pfam" id="PF03142">
    <property type="entry name" value="Chitin_synth_2"/>
    <property type="match status" value="1"/>
</dbReference>
<evidence type="ECO:0000313" key="6">
    <source>
        <dbReference type="EMBL" id="OAV93882.1"/>
    </source>
</evidence>
<reference evidence="7 8" key="3">
    <citation type="journal article" date="2017" name="G3 (Bethesda)">
        <title>Comparative analysis highlights variable genome content of wheat rusts and divergence of the mating loci.</title>
        <authorList>
            <person name="Cuomo C.A."/>
            <person name="Bakkeren G."/>
            <person name="Khalil H.B."/>
            <person name="Panwar V."/>
            <person name="Joly D."/>
            <person name="Linning R."/>
            <person name="Sakthikumar S."/>
            <person name="Song X."/>
            <person name="Adiconis X."/>
            <person name="Fan L."/>
            <person name="Goldberg J.M."/>
            <person name="Levin J.Z."/>
            <person name="Young S."/>
            <person name="Zeng Q."/>
            <person name="Anikster Y."/>
            <person name="Bruce M."/>
            <person name="Wang M."/>
            <person name="Yin C."/>
            <person name="McCallum B."/>
            <person name="Szabo L.J."/>
            <person name="Hulbert S."/>
            <person name="Chen X."/>
            <person name="Fellers J.P."/>
        </authorList>
    </citation>
    <scope>NUCLEOTIDE SEQUENCE</scope>
    <source>
        <strain evidence="8">Isolate 1-1 / race 1 (BBBD)</strain>
        <strain evidence="7">isolate 1-1 / race 1 (BBBD)</strain>
    </source>
</reference>
<proteinExistence type="predicted"/>
<dbReference type="PANTHER" id="PTHR22914">
    <property type="entry name" value="CHITIN SYNTHASE"/>
    <property type="match status" value="1"/>
</dbReference>
<keyword evidence="8" id="KW-1185">Reference proteome</keyword>
<evidence type="ECO:0000256" key="4">
    <source>
        <dbReference type="SAM" id="MobiDB-lite"/>
    </source>
</evidence>
<organism evidence="6">
    <name type="scientific">Puccinia triticina (isolate 1-1 / race 1 (BBBD))</name>
    <name type="common">Brown leaf rust fungus</name>
    <dbReference type="NCBI Taxonomy" id="630390"/>
    <lineage>
        <taxon>Eukaryota</taxon>
        <taxon>Fungi</taxon>
        <taxon>Dikarya</taxon>
        <taxon>Basidiomycota</taxon>
        <taxon>Pucciniomycotina</taxon>
        <taxon>Pucciniomycetes</taxon>
        <taxon>Pucciniales</taxon>
        <taxon>Pucciniaceae</taxon>
        <taxon>Puccinia</taxon>
    </lineage>
</organism>
<evidence type="ECO:0000256" key="5">
    <source>
        <dbReference type="SAM" id="Phobius"/>
    </source>
</evidence>
<feature type="transmembrane region" description="Helical" evidence="5">
    <location>
        <begin position="263"/>
        <end position="288"/>
    </location>
</feature>
<feature type="region of interest" description="Disordered" evidence="4">
    <location>
        <begin position="405"/>
        <end position="441"/>
    </location>
</feature>
<dbReference type="OrthoDB" id="370884at2759"/>
<dbReference type="EMBL" id="ADAS02000046">
    <property type="protein sequence ID" value="OAV93882.1"/>
    <property type="molecule type" value="Genomic_DNA"/>
</dbReference>
<reference evidence="6" key="2">
    <citation type="submission" date="2016-05" db="EMBL/GenBank/DDBJ databases">
        <title>Comparative analysis highlights variable genome content of wheat rusts and divergence of the mating loci.</title>
        <authorList>
            <person name="Cuomo C.A."/>
            <person name="Bakkeren G."/>
            <person name="Szabo L."/>
            <person name="Khalil H."/>
            <person name="Joly D."/>
            <person name="Goldberg J."/>
            <person name="Young S."/>
            <person name="Zeng Q."/>
            <person name="Fellers J."/>
        </authorList>
    </citation>
    <scope>NUCLEOTIDE SEQUENCE [LARGE SCALE GENOMIC DNA]</scope>
    <source>
        <strain evidence="6">1-1 BBBD Race 1</strain>
    </source>
</reference>